<gene>
    <name evidence="1" type="primary">Cnig_chr_II.g7657</name>
    <name evidence="1" type="ORF">B9Z55_007657</name>
</gene>
<comment type="caution">
    <text evidence="1">The sequence shown here is derived from an EMBL/GenBank/DDBJ whole genome shotgun (WGS) entry which is preliminary data.</text>
</comment>
<accession>A0A2G5VAK8</accession>
<dbReference type="EMBL" id="PDUG01000002">
    <property type="protein sequence ID" value="PIC48813.1"/>
    <property type="molecule type" value="Genomic_DNA"/>
</dbReference>
<keyword evidence="2" id="KW-1185">Reference proteome</keyword>
<sequence length="146" mass="17239">MRRTLNWREFVVEIIRTMTTKLITYESEQTSVAGIKTIVLETGEKDGVKHTWSGYVDNNYKANFIWNFDWEELKKQGAIRLVGQLIVSAVYDHWQPHRIDIDWTEANQSTSTTLGSGYCFYIFEYNLTAQQCVFFEYHYSKTLQNE</sequence>
<evidence type="ECO:0000313" key="1">
    <source>
        <dbReference type="EMBL" id="PIC48813.1"/>
    </source>
</evidence>
<proteinExistence type="predicted"/>
<dbReference type="Proteomes" id="UP000230233">
    <property type="component" value="Chromosome II"/>
</dbReference>
<dbReference type="OrthoDB" id="10515930at2759"/>
<organism evidence="1 2">
    <name type="scientific">Caenorhabditis nigoni</name>
    <dbReference type="NCBI Taxonomy" id="1611254"/>
    <lineage>
        <taxon>Eukaryota</taxon>
        <taxon>Metazoa</taxon>
        <taxon>Ecdysozoa</taxon>
        <taxon>Nematoda</taxon>
        <taxon>Chromadorea</taxon>
        <taxon>Rhabditida</taxon>
        <taxon>Rhabditina</taxon>
        <taxon>Rhabditomorpha</taxon>
        <taxon>Rhabditoidea</taxon>
        <taxon>Rhabditidae</taxon>
        <taxon>Peloderinae</taxon>
        <taxon>Caenorhabditis</taxon>
    </lineage>
</organism>
<reference evidence="2" key="1">
    <citation type="submission" date="2017-10" db="EMBL/GenBank/DDBJ databases">
        <title>Rapid genome shrinkage in a self-fertile nematode reveals novel sperm competition proteins.</title>
        <authorList>
            <person name="Yin D."/>
            <person name="Schwarz E.M."/>
            <person name="Thomas C.G."/>
            <person name="Felde R.L."/>
            <person name="Korf I.F."/>
            <person name="Cutter A.D."/>
            <person name="Schartner C.M."/>
            <person name="Ralston E.J."/>
            <person name="Meyer B.J."/>
            <person name="Haag E.S."/>
        </authorList>
    </citation>
    <scope>NUCLEOTIDE SEQUENCE [LARGE SCALE GENOMIC DNA]</scope>
    <source>
        <strain evidence="2">JU1422</strain>
    </source>
</reference>
<name>A0A2G5VAK8_9PELO</name>
<dbReference type="AlphaFoldDB" id="A0A2G5VAK8"/>
<protein>
    <submittedName>
        <fullName evidence="1">Uncharacterized protein</fullName>
    </submittedName>
</protein>
<evidence type="ECO:0000313" key="2">
    <source>
        <dbReference type="Proteomes" id="UP000230233"/>
    </source>
</evidence>